<dbReference type="GO" id="GO:0005634">
    <property type="term" value="C:nucleus"/>
    <property type="evidence" value="ECO:0007669"/>
    <property type="project" value="InterPro"/>
</dbReference>
<feature type="coiled-coil region" evidence="1">
    <location>
        <begin position="32"/>
        <end position="81"/>
    </location>
</feature>
<sequence length="151" mass="17129">MIDTGSTTLINMAILNLKIRLLHGEDLGPLSIKELLILEEQLEKALSQARQRKTQLMIKQMEELRQKERHLEDLNKELRLKPPFQLEPYGFNLKASLWGSTSSADGDGSFPLQPSLTYPEPFLQIGYSVQGEPSIVPKSMASETNFQGWFL</sequence>
<evidence type="ECO:0000259" key="2">
    <source>
        <dbReference type="PROSITE" id="PS51297"/>
    </source>
</evidence>
<name>A0A0B2P1D4_GLYSO</name>
<dbReference type="InterPro" id="IPR002487">
    <property type="entry name" value="TF_Kbox"/>
</dbReference>
<dbReference type="Proteomes" id="UP000053555">
    <property type="component" value="Unassembled WGS sequence"/>
</dbReference>
<evidence type="ECO:0000256" key="1">
    <source>
        <dbReference type="SAM" id="Coils"/>
    </source>
</evidence>
<protein>
    <submittedName>
        <fullName evidence="3">Agamous-like MADS-box protein AGL6</fullName>
    </submittedName>
</protein>
<gene>
    <name evidence="3" type="ORF">glysoja_042098</name>
</gene>
<accession>A0A0B2P1D4</accession>
<feature type="domain" description="K-box" evidence="2">
    <location>
        <begin position="1"/>
        <end position="92"/>
    </location>
</feature>
<dbReference type="PROSITE" id="PS51297">
    <property type="entry name" value="K_BOX"/>
    <property type="match status" value="1"/>
</dbReference>
<reference evidence="3" key="1">
    <citation type="submission" date="2014-07" db="EMBL/GenBank/DDBJ databases">
        <title>Identification of a novel salt tolerance gene in wild soybean by whole-genome sequencing.</title>
        <authorList>
            <person name="Lam H.-M."/>
            <person name="Qi X."/>
            <person name="Li M.-W."/>
            <person name="Liu X."/>
            <person name="Xie M."/>
            <person name="Ni M."/>
            <person name="Xu X."/>
        </authorList>
    </citation>
    <scope>NUCLEOTIDE SEQUENCE [LARGE SCALE GENOMIC DNA]</scope>
    <source>
        <tissue evidence="3">Root</tissue>
    </source>
</reference>
<dbReference type="AlphaFoldDB" id="A0A0B2P1D4"/>
<organism evidence="3">
    <name type="scientific">Glycine soja</name>
    <name type="common">Wild soybean</name>
    <dbReference type="NCBI Taxonomy" id="3848"/>
    <lineage>
        <taxon>Eukaryota</taxon>
        <taxon>Viridiplantae</taxon>
        <taxon>Streptophyta</taxon>
        <taxon>Embryophyta</taxon>
        <taxon>Tracheophyta</taxon>
        <taxon>Spermatophyta</taxon>
        <taxon>Magnoliopsida</taxon>
        <taxon>eudicotyledons</taxon>
        <taxon>Gunneridae</taxon>
        <taxon>Pentapetalae</taxon>
        <taxon>rosids</taxon>
        <taxon>fabids</taxon>
        <taxon>Fabales</taxon>
        <taxon>Fabaceae</taxon>
        <taxon>Papilionoideae</taxon>
        <taxon>50 kb inversion clade</taxon>
        <taxon>NPAAA clade</taxon>
        <taxon>indigoferoid/millettioid clade</taxon>
        <taxon>Phaseoleae</taxon>
        <taxon>Glycine</taxon>
        <taxon>Glycine subgen. Soja</taxon>
    </lineage>
</organism>
<proteinExistence type="predicted"/>
<dbReference type="Pfam" id="PF01486">
    <property type="entry name" value="K-box"/>
    <property type="match status" value="1"/>
</dbReference>
<dbReference type="GO" id="GO:0003700">
    <property type="term" value="F:DNA-binding transcription factor activity"/>
    <property type="evidence" value="ECO:0007669"/>
    <property type="project" value="InterPro"/>
</dbReference>
<dbReference type="EMBL" id="KN669906">
    <property type="protein sequence ID" value="KHN03166.1"/>
    <property type="molecule type" value="Genomic_DNA"/>
</dbReference>
<keyword evidence="1" id="KW-0175">Coiled coil</keyword>
<evidence type="ECO:0000313" key="3">
    <source>
        <dbReference type="EMBL" id="KHN03166.1"/>
    </source>
</evidence>